<evidence type="ECO:0000256" key="9">
    <source>
        <dbReference type="ARBA" id="ARBA00022840"/>
    </source>
</evidence>
<dbReference type="GO" id="GO:0005524">
    <property type="term" value="F:ATP binding"/>
    <property type="evidence" value="ECO:0007669"/>
    <property type="project" value="UniProtKB-KW"/>
</dbReference>
<accession>E1WXZ9</accession>
<dbReference type="InterPro" id="IPR006070">
    <property type="entry name" value="Sua5-like_dom"/>
</dbReference>
<dbReference type="GO" id="GO:0000049">
    <property type="term" value="F:tRNA binding"/>
    <property type="evidence" value="ECO:0007669"/>
    <property type="project" value="TreeGrafter"/>
</dbReference>
<evidence type="ECO:0000313" key="14">
    <source>
        <dbReference type="Proteomes" id="UP000008963"/>
    </source>
</evidence>
<dbReference type="Pfam" id="PF01300">
    <property type="entry name" value="Sua5_yciO_yrdC"/>
    <property type="match status" value="1"/>
</dbReference>
<evidence type="ECO:0000256" key="5">
    <source>
        <dbReference type="ARBA" id="ARBA00022679"/>
    </source>
</evidence>
<dbReference type="EMBL" id="FQ312005">
    <property type="protein sequence ID" value="CBW27554.1"/>
    <property type="molecule type" value="Genomic_DNA"/>
</dbReference>
<protein>
    <recommendedName>
        <fullName evidence="10">L-threonylcarbamoyladenylate synthase</fullName>
        <ecNumber evidence="3">2.7.7.87</ecNumber>
    </recommendedName>
    <alternativeName>
        <fullName evidence="10">L-threonylcarbamoyladenylate synthase</fullName>
    </alternativeName>
</protein>
<evidence type="ECO:0000256" key="3">
    <source>
        <dbReference type="ARBA" id="ARBA00012584"/>
    </source>
</evidence>
<gene>
    <name evidence="13" type="ordered locus">BMS_2778</name>
</gene>
<evidence type="ECO:0000256" key="8">
    <source>
        <dbReference type="ARBA" id="ARBA00022741"/>
    </source>
</evidence>
<reference evidence="14" key="1">
    <citation type="journal article" date="2013" name="ISME J.">
        <title>A small predatory core genome in the divergent marine Bacteriovorax marinus SJ and the terrestrial Bdellovibrio bacteriovorus.</title>
        <authorList>
            <person name="Crossman L.C."/>
            <person name="Chen H."/>
            <person name="Cerdeno-Tarraga A.M."/>
            <person name="Brooks K."/>
            <person name="Quail M.A."/>
            <person name="Pineiro S.A."/>
            <person name="Hobley L."/>
            <person name="Sockett R.E."/>
            <person name="Bentley S.D."/>
            <person name="Parkhill J."/>
            <person name="Williams H.N."/>
            <person name="Stine O.C."/>
        </authorList>
    </citation>
    <scope>NUCLEOTIDE SEQUENCE [LARGE SCALE GENOMIC DNA]</scope>
    <source>
        <strain evidence="14">ATCC BAA-682 / DSM 15412 / SJ</strain>
    </source>
</reference>
<name>E1WXZ9_HALMS</name>
<evidence type="ECO:0000256" key="7">
    <source>
        <dbReference type="ARBA" id="ARBA00022695"/>
    </source>
</evidence>
<comment type="subcellular location">
    <subcellularLocation>
        <location evidence="1">Cytoplasm</location>
    </subcellularLocation>
</comment>
<dbReference type="GO" id="GO:0006450">
    <property type="term" value="P:regulation of translational fidelity"/>
    <property type="evidence" value="ECO:0007669"/>
    <property type="project" value="TreeGrafter"/>
</dbReference>
<dbReference type="KEGG" id="bmx:BMS_2778"/>
<evidence type="ECO:0000256" key="4">
    <source>
        <dbReference type="ARBA" id="ARBA00022490"/>
    </source>
</evidence>
<proteinExistence type="inferred from homology"/>
<evidence type="ECO:0000313" key="13">
    <source>
        <dbReference type="EMBL" id="CBW27554.1"/>
    </source>
</evidence>
<keyword evidence="6" id="KW-0819">tRNA processing</keyword>
<dbReference type="PANTHER" id="PTHR17490">
    <property type="entry name" value="SUA5"/>
    <property type="match status" value="1"/>
</dbReference>
<dbReference type="GO" id="GO:0008033">
    <property type="term" value="P:tRNA processing"/>
    <property type="evidence" value="ECO:0007669"/>
    <property type="project" value="UniProtKB-KW"/>
</dbReference>
<dbReference type="eggNOG" id="COG0009">
    <property type="taxonomic scope" value="Bacteria"/>
</dbReference>
<evidence type="ECO:0000256" key="2">
    <source>
        <dbReference type="ARBA" id="ARBA00007663"/>
    </source>
</evidence>
<keyword evidence="14" id="KW-1185">Reference proteome</keyword>
<evidence type="ECO:0000259" key="12">
    <source>
        <dbReference type="PROSITE" id="PS51163"/>
    </source>
</evidence>
<evidence type="ECO:0000256" key="1">
    <source>
        <dbReference type="ARBA" id="ARBA00004496"/>
    </source>
</evidence>
<dbReference type="InterPro" id="IPR017945">
    <property type="entry name" value="DHBP_synth_RibB-like_a/b_dom"/>
</dbReference>
<comment type="similarity">
    <text evidence="2">Belongs to the SUA5 family.</text>
</comment>
<dbReference type="HOGENOM" id="CLU_031397_3_1_7"/>
<dbReference type="GO" id="GO:0005737">
    <property type="term" value="C:cytoplasm"/>
    <property type="evidence" value="ECO:0007669"/>
    <property type="project" value="UniProtKB-SubCell"/>
</dbReference>
<keyword evidence="8" id="KW-0547">Nucleotide-binding</keyword>
<dbReference type="Gene3D" id="3.90.870.10">
    <property type="entry name" value="DHBP synthase"/>
    <property type="match status" value="1"/>
</dbReference>
<keyword evidence="7" id="KW-0548">Nucleotidyltransferase</keyword>
<evidence type="ECO:0000256" key="6">
    <source>
        <dbReference type="ARBA" id="ARBA00022694"/>
    </source>
</evidence>
<dbReference type="PATRIC" id="fig|862908.3.peg.2654"/>
<dbReference type="Proteomes" id="UP000008963">
    <property type="component" value="Chromosome"/>
</dbReference>
<dbReference type="PANTHER" id="PTHR17490:SF16">
    <property type="entry name" value="THREONYLCARBAMOYL-AMP SYNTHASE"/>
    <property type="match status" value="1"/>
</dbReference>
<keyword evidence="9" id="KW-0067">ATP-binding</keyword>
<dbReference type="STRING" id="862908.BMS_2778"/>
<evidence type="ECO:0000256" key="10">
    <source>
        <dbReference type="ARBA" id="ARBA00029774"/>
    </source>
</evidence>
<dbReference type="InterPro" id="IPR050156">
    <property type="entry name" value="TC-AMP_synthase_SUA5"/>
</dbReference>
<comment type="catalytic activity">
    <reaction evidence="11">
        <text>L-threonine + hydrogencarbonate + ATP = L-threonylcarbamoyladenylate + diphosphate + H2O</text>
        <dbReference type="Rhea" id="RHEA:36407"/>
        <dbReference type="ChEBI" id="CHEBI:15377"/>
        <dbReference type="ChEBI" id="CHEBI:17544"/>
        <dbReference type="ChEBI" id="CHEBI:30616"/>
        <dbReference type="ChEBI" id="CHEBI:33019"/>
        <dbReference type="ChEBI" id="CHEBI:57926"/>
        <dbReference type="ChEBI" id="CHEBI:73682"/>
        <dbReference type="EC" id="2.7.7.87"/>
    </reaction>
</comment>
<dbReference type="PROSITE" id="PS51163">
    <property type="entry name" value="YRDC"/>
    <property type="match status" value="1"/>
</dbReference>
<dbReference type="EC" id="2.7.7.87" evidence="3"/>
<keyword evidence="4" id="KW-0963">Cytoplasm</keyword>
<evidence type="ECO:0000256" key="11">
    <source>
        <dbReference type="ARBA" id="ARBA00048366"/>
    </source>
</evidence>
<dbReference type="GO" id="GO:0003725">
    <property type="term" value="F:double-stranded RNA binding"/>
    <property type="evidence" value="ECO:0007669"/>
    <property type="project" value="InterPro"/>
</dbReference>
<keyword evidence="5" id="KW-0808">Transferase</keyword>
<dbReference type="AlphaFoldDB" id="E1WXZ9"/>
<feature type="domain" description="YrdC-like" evidence="12">
    <location>
        <begin position="1"/>
        <end position="186"/>
    </location>
</feature>
<organism evidence="13 14">
    <name type="scientific">Halobacteriovorax marinus (strain ATCC BAA-682 / DSM 15412 / SJ)</name>
    <name type="common">Bacteriovorax marinus</name>
    <dbReference type="NCBI Taxonomy" id="862908"/>
    <lineage>
        <taxon>Bacteria</taxon>
        <taxon>Pseudomonadati</taxon>
        <taxon>Bdellovibrionota</taxon>
        <taxon>Bacteriovoracia</taxon>
        <taxon>Bacteriovoracales</taxon>
        <taxon>Halobacteriovoraceae</taxon>
        <taxon>Halobacteriovorax</taxon>
    </lineage>
</organism>
<dbReference type="SUPFAM" id="SSF55821">
    <property type="entry name" value="YrdC/RibB"/>
    <property type="match status" value="1"/>
</dbReference>
<sequence>MVNSMTSKLFVYPTDTVWGIGGNIFSNECYEKISKIKGHALKKPLSIVFKNYEMIEDLIDLPKNITKQWLEKYFTLESTIGLPKVWAKRDLPKWICQESEYISIRCMDTPELAAIFEKVKGPVTSTSLNLTGEEPITEQEMAKEFFRKNLPGEEFVERISTNCSGRSSTIVLFDGKNCQFVREGKFINEVKEHFELLST</sequence>
<dbReference type="GO" id="GO:0061710">
    <property type="term" value="F:L-threonylcarbamoyladenylate synthase"/>
    <property type="evidence" value="ECO:0007669"/>
    <property type="project" value="UniProtKB-EC"/>
</dbReference>